<dbReference type="Gene3D" id="2.70.70.10">
    <property type="entry name" value="Glucose Permease (Domain IIA)"/>
    <property type="match status" value="1"/>
</dbReference>
<keyword evidence="5" id="KW-1185">Reference proteome</keyword>
<sequence>MPTYNPGAKYTKSSPWSLARKQPKTGKIQPHRGEDWAAAEGTDIPAAADGKVVYKGWVDGYGNLVVLEHQIRDQTVHTLYAHMNVASPLTVGAEVKARQTVGTVGMTGGVSSGNHLHFEVMPGARPGAPNLARGHPTVDPSTFDFPGEQEEQGRGPWSFPFEASGREGTTDGGTFLGMSGGKEGALSRTHDGFYPVGANGLWHGGIHFDAGSGTLLDQRDGVRCISDGEVVAYLVNKKYPEIQFLPSKKRAAYSTGFTLVRHRLELPEEKPQSKEKPGAKEKPKEKPEAKKEALVFYSLYMHQLDWQGYQERPKLARPGYWGEPKHFRVGEKAKDKQELPPPPPVTPQGNGLTLVNSTLAEFEGLCGLDDAGEELEC</sequence>
<protein>
    <submittedName>
        <fullName evidence="4">Peptidase M23-like protein</fullName>
    </submittedName>
</protein>
<dbReference type="Pfam" id="PF01551">
    <property type="entry name" value="Peptidase_M23"/>
    <property type="match status" value="1"/>
</dbReference>
<feature type="region of interest" description="Disordered" evidence="2">
    <location>
        <begin position="1"/>
        <end position="33"/>
    </location>
</feature>
<accession>A0ABX9K6H3</accession>
<dbReference type="RefSeq" id="WP_082175158.1">
    <property type="nucleotide sequence ID" value="NZ_CP011509.1"/>
</dbReference>
<comment type="caution">
    <text evidence="4">The sequence shown here is derived from an EMBL/GenBank/DDBJ whole genome shotgun (WGS) entry which is preliminary data.</text>
</comment>
<dbReference type="InterPro" id="IPR050570">
    <property type="entry name" value="Cell_wall_metabolism_enzyme"/>
</dbReference>
<evidence type="ECO:0000313" key="5">
    <source>
        <dbReference type="Proteomes" id="UP000256345"/>
    </source>
</evidence>
<dbReference type="InterPro" id="IPR011055">
    <property type="entry name" value="Dup_hybrid_motif"/>
</dbReference>
<reference evidence="4 5" key="1">
    <citation type="submission" date="2018-08" db="EMBL/GenBank/DDBJ databases">
        <title>Genomic Encyclopedia of Archaeal and Bacterial Type Strains, Phase II (KMG-II): from individual species to whole genera.</title>
        <authorList>
            <person name="Goeker M."/>
        </authorList>
    </citation>
    <scope>NUCLEOTIDE SEQUENCE [LARGE SCALE GENOMIC DNA]</scope>
    <source>
        <strain evidence="4 5">DSM 2261</strain>
    </source>
</reference>
<dbReference type="EMBL" id="QUMU01000003">
    <property type="protein sequence ID" value="REG34335.1"/>
    <property type="molecule type" value="Genomic_DNA"/>
</dbReference>
<evidence type="ECO:0000256" key="1">
    <source>
        <dbReference type="ARBA" id="ARBA00022729"/>
    </source>
</evidence>
<dbReference type="CDD" id="cd12797">
    <property type="entry name" value="M23_peptidase"/>
    <property type="match status" value="1"/>
</dbReference>
<organism evidence="4 5">
    <name type="scientific">Archangium gephyra</name>
    <dbReference type="NCBI Taxonomy" id="48"/>
    <lineage>
        <taxon>Bacteria</taxon>
        <taxon>Pseudomonadati</taxon>
        <taxon>Myxococcota</taxon>
        <taxon>Myxococcia</taxon>
        <taxon>Myxococcales</taxon>
        <taxon>Cystobacterineae</taxon>
        <taxon>Archangiaceae</taxon>
        <taxon>Archangium</taxon>
    </lineage>
</organism>
<dbReference type="Proteomes" id="UP000256345">
    <property type="component" value="Unassembled WGS sequence"/>
</dbReference>
<proteinExistence type="predicted"/>
<feature type="region of interest" description="Disordered" evidence="2">
    <location>
        <begin position="264"/>
        <end position="289"/>
    </location>
</feature>
<dbReference type="SUPFAM" id="SSF51261">
    <property type="entry name" value="Duplicated hybrid motif"/>
    <property type="match status" value="1"/>
</dbReference>
<evidence type="ECO:0000259" key="3">
    <source>
        <dbReference type="Pfam" id="PF01551"/>
    </source>
</evidence>
<feature type="domain" description="M23ase beta-sheet core" evidence="3">
    <location>
        <begin position="30"/>
        <end position="125"/>
    </location>
</feature>
<keyword evidence="1" id="KW-0732">Signal</keyword>
<evidence type="ECO:0000256" key="2">
    <source>
        <dbReference type="SAM" id="MobiDB-lite"/>
    </source>
</evidence>
<evidence type="ECO:0000313" key="4">
    <source>
        <dbReference type="EMBL" id="REG34335.1"/>
    </source>
</evidence>
<name>A0ABX9K6H3_9BACT</name>
<feature type="region of interest" description="Disordered" evidence="2">
    <location>
        <begin position="330"/>
        <end position="351"/>
    </location>
</feature>
<dbReference type="PANTHER" id="PTHR21666">
    <property type="entry name" value="PEPTIDASE-RELATED"/>
    <property type="match status" value="1"/>
</dbReference>
<dbReference type="PANTHER" id="PTHR21666:SF289">
    <property type="entry name" value="L-ALA--D-GLU ENDOPEPTIDASE"/>
    <property type="match status" value="1"/>
</dbReference>
<gene>
    <name evidence="4" type="ORF">ATI61_103228</name>
</gene>
<dbReference type="InterPro" id="IPR016047">
    <property type="entry name" value="M23ase_b-sheet_dom"/>
</dbReference>